<feature type="compositionally biased region" description="Polar residues" evidence="5">
    <location>
        <begin position="191"/>
        <end position="206"/>
    </location>
</feature>
<feature type="compositionally biased region" description="Acidic residues" evidence="5">
    <location>
        <begin position="180"/>
        <end position="189"/>
    </location>
</feature>
<evidence type="ECO:0000256" key="2">
    <source>
        <dbReference type="ARBA" id="ARBA00022692"/>
    </source>
</evidence>
<dbReference type="OrthoDB" id="6493944at2759"/>
<evidence type="ECO:0000313" key="9">
    <source>
        <dbReference type="Proteomes" id="UP001140172"/>
    </source>
</evidence>
<proteinExistence type="predicted"/>
<dbReference type="InterPro" id="IPR051572">
    <property type="entry name" value="VTC_Complex_Subunit"/>
</dbReference>
<dbReference type="GO" id="GO:0033254">
    <property type="term" value="C:vacuolar transporter chaperone complex"/>
    <property type="evidence" value="ECO:0007669"/>
    <property type="project" value="TreeGrafter"/>
</dbReference>
<accession>A0A9W8LDR0</accession>
<keyword evidence="4 6" id="KW-0472">Membrane</keyword>
<evidence type="ECO:0000256" key="1">
    <source>
        <dbReference type="ARBA" id="ARBA00004127"/>
    </source>
</evidence>
<dbReference type="InterPro" id="IPR042267">
    <property type="entry name" value="VTC_sf"/>
</dbReference>
<evidence type="ECO:0000259" key="7">
    <source>
        <dbReference type="Pfam" id="PF09359"/>
    </source>
</evidence>
<evidence type="ECO:0000256" key="3">
    <source>
        <dbReference type="ARBA" id="ARBA00022989"/>
    </source>
</evidence>
<keyword evidence="3 6" id="KW-1133">Transmembrane helix</keyword>
<feature type="non-terminal residue" evidence="8">
    <location>
        <position position="1"/>
    </location>
</feature>
<evidence type="ECO:0000313" key="8">
    <source>
        <dbReference type="EMBL" id="KAJ2776203.1"/>
    </source>
</evidence>
<dbReference type="PANTHER" id="PTHR46140">
    <property type="entry name" value="VACUOLAR TRANSPORTER CHAPERONE 1-RELATED"/>
    <property type="match status" value="1"/>
</dbReference>
<feature type="domain" description="VTC" evidence="7">
    <location>
        <begin position="1"/>
        <end position="110"/>
    </location>
</feature>
<evidence type="ECO:0000256" key="6">
    <source>
        <dbReference type="SAM" id="Phobius"/>
    </source>
</evidence>
<dbReference type="InterPro" id="IPR018966">
    <property type="entry name" value="VTC_domain"/>
</dbReference>
<dbReference type="GO" id="GO:0012505">
    <property type="term" value="C:endomembrane system"/>
    <property type="evidence" value="ECO:0007669"/>
    <property type="project" value="UniProtKB-SubCell"/>
</dbReference>
<dbReference type="Gene3D" id="3.20.100.30">
    <property type="entry name" value="VTC, catalytic tunnel domain"/>
    <property type="match status" value="1"/>
</dbReference>
<feature type="transmembrane region" description="Helical" evidence="6">
    <location>
        <begin position="256"/>
        <end position="275"/>
    </location>
</feature>
<dbReference type="GO" id="GO:0000329">
    <property type="term" value="C:fungal-type vacuole membrane"/>
    <property type="evidence" value="ECO:0007669"/>
    <property type="project" value="TreeGrafter"/>
</dbReference>
<dbReference type="EMBL" id="JANBUM010000514">
    <property type="protein sequence ID" value="KAJ2776203.1"/>
    <property type="molecule type" value="Genomic_DNA"/>
</dbReference>
<dbReference type="PANTHER" id="PTHR46140:SF1">
    <property type="entry name" value="VACUOLAR TRANSPORTER CHAPERONE COMPLEX SUBUNIT 4-RELATED"/>
    <property type="match status" value="1"/>
</dbReference>
<dbReference type="GO" id="GO:0006799">
    <property type="term" value="P:polyphosphate biosynthetic process"/>
    <property type="evidence" value="ECO:0007669"/>
    <property type="project" value="UniProtKB-ARBA"/>
</dbReference>
<feature type="compositionally biased region" description="Polar residues" evidence="5">
    <location>
        <begin position="162"/>
        <end position="178"/>
    </location>
</feature>
<dbReference type="Pfam" id="PF09359">
    <property type="entry name" value="VTC"/>
    <property type="match status" value="1"/>
</dbReference>
<name>A0A9W8LDR0_9FUNG</name>
<keyword evidence="2 6" id="KW-0812">Transmembrane</keyword>
<evidence type="ECO:0000256" key="5">
    <source>
        <dbReference type="SAM" id="MobiDB-lite"/>
    </source>
</evidence>
<organism evidence="8 9">
    <name type="scientific">Coemansia interrupta</name>
    <dbReference type="NCBI Taxonomy" id="1126814"/>
    <lineage>
        <taxon>Eukaryota</taxon>
        <taxon>Fungi</taxon>
        <taxon>Fungi incertae sedis</taxon>
        <taxon>Zoopagomycota</taxon>
        <taxon>Kickxellomycotina</taxon>
        <taxon>Kickxellomycetes</taxon>
        <taxon>Kickxellales</taxon>
        <taxon>Kickxellaceae</taxon>
        <taxon>Coemansia</taxon>
    </lineage>
</organism>
<gene>
    <name evidence="8" type="primary">VTC4</name>
    <name evidence="8" type="ORF">GGI15_004914</name>
</gene>
<dbReference type="Proteomes" id="UP001140172">
    <property type="component" value="Unassembled WGS sequence"/>
</dbReference>
<protein>
    <submittedName>
        <fullName evidence="8">Vacuolar transporter chaperone</fullName>
    </submittedName>
</protein>
<comment type="subcellular location">
    <subcellularLocation>
        <location evidence="1">Endomembrane system</location>
        <topology evidence="1">Multi-pass membrane protein</topology>
    </subcellularLocation>
</comment>
<dbReference type="AlphaFoldDB" id="A0A9W8LDR0"/>
<evidence type="ECO:0000256" key="4">
    <source>
        <dbReference type="ARBA" id="ARBA00023136"/>
    </source>
</evidence>
<feature type="region of interest" description="Disordered" evidence="5">
    <location>
        <begin position="136"/>
        <end position="241"/>
    </location>
</feature>
<comment type="caution">
    <text evidence="8">The sequence shown here is derived from an EMBL/GenBank/DDBJ whole genome shotgun (WGS) entry which is preliminary data.</text>
</comment>
<sequence length="281" mass="31571">TFYNRTAFQLPGDARVRISLDTELTMVREDSFDGKPRAGDNWRRTDIGIDYPFPQLPEKDVCRFPYAILEVKLQTESGVEPSQWVTDLINSHLVEAVPKFSKFIHGTSVLLEDRVEVFPFWFSQMDRDIRKPATKTIGVSRGSSPRGSIVDIDSMVRKRRSTASGSPSQSHGSIQFQDEVSIDVDDDAGDMSSQNEGVESQLTTQGYDDEHTALLGNSRGKRHLQKRPEQASQKPSTSSWLHYLNPRESGPYDDRTGPTVLVVVLISAVVLNFYLKVNSSF</sequence>
<feature type="compositionally biased region" description="Polar residues" evidence="5">
    <location>
        <begin position="230"/>
        <end position="240"/>
    </location>
</feature>
<keyword evidence="9" id="KW-1185">Reference proteome</keyword>
<reference evidence="8" key="1">
    <citation type="submission" date="2022-07" db="EMBL/GenBank/DDBJ databases">
        <title>Phylogenomic reconstructions and comparative analyses of Kickxellomycotina fungi.</title>
        <authorList>
            <person name="Reynolds N.K."/>
            <person name="Stajich J.E."/>
            <person name="Barry K."/>
            <person name="Grigoriev I.V."/>
            <person name="Crous P."/>
            <person name="Smith M.E."/>
        </authorList>
    </citation>
    <scope>NUCLEOTIDE SEQUENCE</scope>
    <source>
        <strain evidence="8">BCRC 34489</strain>
    </source>
</reference>